<proteinExistence type="predicted"/>
<dbReference type="EMBL" id="KN832989">
    <property type="protein sequence ID" value="KIM83995.1"/>
    <property type="molecule type" value="Genomic_DNA"/>
</dbReference>
<evidence type="ECO:0000313" key="3">
    <source>
        <dbReference type="EMBL" id="KIM83995.1"/>
    </source>
</evidence>
<keyword evidence="2" id="KW-0732">Signal</keyword>
<name>A0A0C3FHV8_PILCF</name>
<protein>
    <submittedName>
        <fullName evidence="3">Uncharacterized protein</fullName>
    </submittedName>
</protein>
<feature type="transmembrane region" description="Helical" evidence="1">
    <location>
        <begin position="177"/>
        <end position="200"/>
    </location>
</feature>
<feature type="chain" id="PRO_5002177328" evidence="2">
    <location>
        <begin position="30"/>
        <end position="237"/>
    </location>
</feature>
<dbReference type="Proteomes" id="UP000054166">
    <property type="component" value="Unassembled WGS sequence"/>
</dbReference>
<reference evidence="3 4" key="1">
    <citation type="submission" date="2014-04" db="EMBL/GenBank/DDBJ databases">
        <authorList>
            <consortium name="DOE Joint Genome Institute"/>
            <person name="Kuo A."/>
            <person name="Tarkka M."/>
            <person name="Buscot F."/>
            <person name="Kohler A."/>
            <person name="Nagy L.G."/>
            <person name="Floudas D."/>
            <person name="Copeland A."/>
            <person name="Barry K.W."/>
            <person name="Cichocki N."/>
            <person name="Veneault-Fourrey C."/>
            <person name="LaButti K."/>
            <person name="Lindquist E.A."/>
            <person name="Lipzen A."/>
            <person name="Lundell T."/>
            <person name="Morin E."/>
            <person name="Murat C."/>
            <person name="Sun H."/>
            <person name="Tunlid A."/>
            <person name="Henrissat B."/>
            <person name="Grigoriev I.V."/>
            <person name="Hibbett D.S."/>
            <person name="Martin F."/>
            <person name="Nordberg H.P."/>
            <person name="Cantor M.N."/>
            <person name="Hua S.X."/>
        </authorList>
    </citation>
    <scope>NUCLEOTIDE SEQUENCE [LARGE SCALE GENOMIC DNA]</scope>
    <source>
        <strain evidence="3 4">F 1598</strain>
    </source>
</reference>
<evidence type="ECO:0000313" key="4">
    <source>
        <dbReference type="Proteomes" id="UP000054166"/>
    </source>
</evidence>
<keyword evidence="4" id="KW-1185">Reference proteome</keyword>
<organism evidence="3 4">
    <name type="scientific">Piloderma croceum (strain F 1598)</name>
    <dbReference type="NCBI Taxonomy" id="765440"/>
    <lineage>
        <taxon>Eukaryota</taxon>
        <taxon>Fungi</taxon>
        <taxon>Dikarya</taxon>
        <taxon>Basidiomycota</taxon>
        <taxon>Agaricomycotina</taxon>
        <taxon>Agaricomycetes</taxon>
        <taxon>Agaricomycetidae</taxon>
        <taxon>Atheliales</taxon>
        <taxon>Atheliaceae</taxon>
        <taxon>Piloderma</taxon>
    </lineage>
</organism>
<sequence length="237" mass="24802">MIACAGSFICLVTFSRGALLLLLSASSLAYYIIDDTDSSITYTGRFNHLSGNFVLNTSFPNGTIGSVTAHVGTGITVFVAQAYAPLNASITLDGGTPAPLTLSQPTNVMYHVPFYASQALPLIQHVLEIRLNSWDGKSALSHIFLDYVGVAYDDNVPTPSPVAAGTTTSSSHKSTGALVGGVAGGAVMGLIVVGGLVVFLRGRNVDARYSHFTTRLPISLPIVDPAKDLVIHHLNGT</sequence>
<reference evidence="4" key="2">
    <citation type="submission" date="2015-01" db="EMBL/GenBank/DDBJ databases">
        <title>Evolutionary Origins and Diversification of the Mycorrhizal Mutualists.</title>
        <authorList>
            <consortium name="DOE Joint Genome Institute"/>
            <consortium name="Mycorrhizal Genomics Consortium"/>
            <person name="Kohler A."/>
            <person name="Kuo A."/>
            <person name="Nagy L.G."/>
            <person name="Floudas D."/>
            <person name="Copeland A."/>
            <person name="Barry K.W."/>
            <person name="Cichocki N."/>
            <person name="Veneault-Fourrey C."/>
            <person name="LaButti K."/>
            <person name="Lindquist E.A."/>
            <person name="Lipzen A."/>
            <person name="Lundell T."/>
            <person name="Morin E."/>
            <person name="Murat C."/>
            <person name="Riley R."/>
            <person name="Ohm R."/>
            <person name="Sun H."/>
            <person name="Tunlid A."/>
            <person name="Henrissat B."/>
            <person name="Grigoriev I.V."/>
            <person name="Hibbett D.S."/>
            <person name="Martin F."/>
        </authorList>
    </citation>
    <scope>NUCLEOTIDE SEQUENCE [LARGE SCALE GENOMIC DNA]</scope>
    <source>
        <strain evidence="4">F 1598</strain>
    </source>
</reference>
<dbReference type="HOGENOM" id="CLU_1171007_0_0_1"/>
<accession>A0A0C3FHV8</accession>
<feature type="signal peptide" evidence="2">
    <location>
        <begin position="1"/>
        <end position="29"/>
    </location>
</feature>
<gene>
    <name evidence="3" type="ORF">PILCRDRAFT_87907</name>
</gene>
<dbReference type="AlphaFoldDB" id="A0A0C3FHV8"/>
<keyword evidence="1" id="KW-0472">Membrane</keyword>
<evidence type="ECO:0000256" key="1">
    <source>
        <dbReference type="SAM" id="Phobius"/>
    </source>
</evidence>
<evidence type="ECO:0000256" key="2">
    <source>
        <dbReference type="SAM" id="SignalP"/>
    </source>
</evidence>
<keyword evidence="1" id="KW-0812">Transmembrane</keyword>
<keyword evidence="1" id="KW-1133">Transmembrane helix</keyword>
<dbReference type="InParanoid" id="A0A0C3FHV8"/>